<dbReference type="EMBL" id="JAUTXU010000163">
    <property type="protein sequence ID" value="KAK3702299.1"/>
    <property type="molecule type" value="Genomic_DNA"/>
</dbReference>
<evidence type="ECO:0000313" key="2">
    <source>
        <dbReference type="Proteomes" id="UP001281147"/>
    </source>
</evidence>
<protein>
    <submittedName>
        <fullName evidence="1">Uncharacterized protein</fullName>
    </submittedName>
</protein>
<accession>A0ACC3MS60</accession>
<keyword evidence="2" id="KW-1185">Reference proteome</keyword>
<reference evidence="1" key="1">
    <citation type="submission" date="2023-07" db="EMBL/GenBank/DDBJ databases">
        <title>Black Yeasts Isolated from many extreme environments.</title>
        <authorList>
            <person name="Coleine C."/>
            <person name="Stajich J.E."/>
            <person name="Selbmann L."/>
        </authorList>
    </citation>
    <scope>NUCLEOTIDE SEQUENCE</scope>
    <source>
        <strain evidence="1">CCFEE 5714</strain>
    </source>
</reference>
<name>A0ACC3MS60_9PEZI</name>
<dbReference type="Proteomes" id="UP001281147">
    <property type="component" value="Unassembled WGS sequence"/>
</dbReference>
<sequence length="282" mass="30549">MLAVPGCGERDCTECTSDTPQLCARGHHSGIGQDGFNALYGTIDVRGAVHVPGGVTPLQAAVATDAVLTAYHAITRRAEVKKHQTVFLFGLGGLGFNALQVVCKAIGARVIVSDIRQERLDAAAQLGVPLEDIVPVGKSVQEFVAEKRLTIDTTLDFVGERQTFEDAQHIGETFLPDLSLDLYAGSADLGNSFNSVRIAGKMVCVGTLSPNNIMHMKLGVRKRLSIIFSYGGQREDLEGLLELMARKIIMPQVEEGHLRDFPRWLQDLCDGKVRARVALTPN</sequence>
<proteinExistence type="predicted"/>
<comment type="caution">
    <text evidence="1">The sequence shown here is derived from an EMBL/GenBank/DDBJ whole genome shotgun (WGS) entry which is preliminary data.</text>
</comment>
<organism evidence="1 2">
    <name type="scientific">Vermiconidia calcicola</name>
    <dbReference type="NCBI Taxonomy" id="1690605"/>
    <lineage>
        <taxon>Eukaryota</taxon>
        <taxon>Fungi</taxon>
        <taxon>Dikarya</taxon>
        <taxon>Ascomycota</taxon>
        <taxon>Pezizomycotina</taxon>
        <taxon>Dothideomycetes</taxon>
        <taxon>Dothideomycetidae</taxon>
        <taxon>Mycosphaerellales</taxon>
        <taxon>Extremaceae</taxon>
        <taxon>Vermiconidia</taxon>
    </lineage>
</organism>
<evidence type="ECO:0000313" key="1">
    <source>
        <dbReference type="EMBL" id="KAK3702299.1"/>
    </source>
</evidence>
<gene>
    <name evidence="1" type="ORF">LTR37_015010</name>
</gene>